<keyword evidence="3" id="KW-1185">Reference proteome</keyword>
<evidence type="ECO:0000259" key="1">
    <source>
        <dbReference type="Pfam" id="PF08241"/>
    </source>
</evidence>
<gene>
    <name evidence="2" type="ORF">SAMN05443550_10583</name>
</gene>
<dbReference type="STRING" id="425514.SAMN05443550_10583"/>
<dbReference type="EMBL" id="FNRA01000005">
    <property type="protein sequence ID" value="SEA75620.1"/>
    <property type="molecule type" value="Genomic_DNA"/>
</dbReference>
<dbReference type="Proteomes" id="UP000198850">
    <property type="component" value="Unassembled WGS sequence"/>
</dbReference>
<name>A0A1H4DT76_9SPHI</name>
<sequence length="302" mass="34269">MFQEESYNKHGEWYNTHFPTKESKKAFFQKFKDADQNTINNWLQKILFSCVDPLLVTPGLSWLTVGDAYGLDAHYIHSNSAGHTAHASDLNSDFLDVASKEGFVSGFSAENAEKLSFENNTFDYVLCKESYHHFPRPYMAVYEMLRVAKKGVVIIEPQDPISKMPALLFITNILAAIGDKMVGKVWKNRFSYEPVGNFVYKVSEREFEKLAAGINLPFVAFRRINPNFYFKGAETAKATDDNKQFRKLKFKKKIFDTLVKLGVICSQAVGTIIYKEMPTAAEILQLEAAGFHTVKVPGNPYL</sequence>
<dbReference type="Pfam" id="PF08241">
    <property type="entry name" value="Methyltransf_11"/>
    <property type="match status" value="1"/>
</dbReference>
<accession>A0A1H4DT76</accession>
<feature type="domain" description="Methyltransferase type 11" evidence="1">
    <location>
        <begin position="65"/>
        <end position="154"/>
    </location>
</feature>
<keyword evidence="2" id="KW-0808">Transferase</keyword>
<dbReference type="Gene3D" id="3.40.50.150">
    <property type="entry name" value="Vaccinia Virus protein VP39"/>
    <property type="match status" value="1"/>
</dbReference>
<dbReference type="OrthoDB" id="9808140at2"/>
<dbReference type="RefSeq" id="WP_090556845.1">
    <property type="nucleotide sequence ID" value="NZ_FNRA01000005.1"/>
</dbReference>
<dbReference type="InterPro" id="IPR013216">
    <property type="entry name" value="Methyltransf_11"/>
</dbReference>
<dbReference type="GO" id="GO:0008757">
    <property type="term" value="F:S-adenosylmethionine-dependent methyltransferase activity"/>
    <property type="evidence" value="ECO:0007669"/>
    <property type="project" value="InterPro"/>
</dbReference>
<reference evidence="2 3" key="1">
    <citation type="submission" date="2016-10" db="EMBL/GenBank/DDBJ databases">
        <authorList>
            <person name="de Groot N.N."/>
        </authorList>
    </citation>
    <scope>NUCLEOTIDE SEQUENCE [LARGE SCALE GENOMIC DNA]</scope>
    <source>
        <strain evidence="2 3">DSM 19033</strain>
    </source>
</reference>
<dbReference type="InterPro" id="IPR029063">
    <property type="entry name" value="SAM-dependent_MTases_sf"/>
</dbReference>
<evidence type="ECO:0000313" key="3">
    <source>
        <dbReference type="Proteomes" id="UP000198850"/>
    </source>
</evidence>
<protein>
    <submittedName>
        <fullName evidence="2">Methyltransferase domain-containing protein</fullName>
    </submittedName>
</protein>
<dbReference type="GO" id="GO:0032259">
    <property type="term" value="P:methylation"/>
    <property type="evidence" value="ECO:0007669"/>
    <property type="project" value="UniProtKB-KW"/>
</dbReference>
<proteinExistence type="predicted"/>
<evidence type="ECO:0000313" key="2">
    <source>
        <dbReference type="EMBL" id="SEA75620.1"/>
    </source>
</evidence>
<dbReference type="AlphaFoldDB" id="A0A1H4DT76"/>
<keyword evidence="2" id="KW-0489">Methyltransferase</keyword>
<dbReference type="SUPFAM" id="SSF53335">
    <property type="entry name" value="S-adenosyl-L-methionine-dependent methyltransferases"/>
    <property type="match status" value="1"/>
</dbReference>
<organism evidence="2 3">
    <name type="scientific">Pedobacter hartonius</name>
    <dbReference type="NCBI Taxonomy" id="425514"/>
    <lineage>
        <taxon>Bacteria</taxon>
        <taxon>Pseudomonadati</taxon>
        <taxon>Bacteroidota</taxon>
        <taxon>Sphingobacteriia</taxon>
        <taxon>Sphingobacteriales</taxon>
        <taxon>Sphingobacteriaceae</taxon>
        <taxon>Pedobacter</taxon>
    </lineage>
</organism>